<evidence type="ECO:0000256" key="13">
    <source>
        <dbReference type="ARBA" id="ARBA00022989"/>
    </source>
</evidence>
<evidence type="ECO:0000256" key="17">
    <source>
        <dbReference type="ARBA" id="ARBA00023180"/>
    </source>
</evidence>
<dbReference type="GO" id="GO:0015020">
    <property type="term" value="F:glucuronosyltransferase activity"/>
    <property type="evidence" value="ECO:0007669"/>
    <property type="project" value="UniProtKB-ARBA"/>
</dbReference>
<evidence type="ECO:0000256" key="8">
    <source>
        <dbReference type="ARBA" id="ARBA00022679"/>
    </source>
</evidence>
<dbReference type="SUPFAM" id="SSF53448">
    <property type="entry name" value="Nucleotide-diphospho-sugar transferases"/>
    <property type="match status" value="1"/>
</dbReference>
<evidence type="ECO:0000256" key="15">
    <source>
        <dbReference type="ARBA" id="ARBA00023136"/>
    </source>
</evidence>
<organism evidence="23">
    <name type="scientific">Scylla olivacea</name>
    <name type="common">Orange mud crab</name>
    <name type="synonym">Cancer olivacea</name>
    <dbReference type="NCBI Taxonomy" id="85551"/>
    <lineage>
        <taxon>Eukaryota</taxon>
        <taxon>Metazoa</taxon>
        <taxon>Ecdysozoa</taxon>
        <taxon>Arthropoda</taxon>
        <taxon>Crustacea</taxon>
        <taxon>Multicrustacea</taxon>
        <taxon>Malacostraca</taxon>
        <taxon>Eumalacostraca</taxon>
        <taxon>Eucarida</taxon>
        <taxon>Decapoda</taxon>
        <taxon>Pleocyemata</taxon>
        <taxon>Brachyura</taxon>
        <taxon>Eubrachyura</taxon>
        <taxon>Portunoidea</taxon>
        <taxon>Portunidae</taxon>
        <taxon>Portuninae</taxon>
        <taxon>Scylla</taxon>
    </lineage>
</organism>
<keyword evidence="8" id="KW-0808">Transferase</keyword>
<comment type="subcellular location">
    <subcellularLocation>
        <location evidence="3">Endoplasmic reticulum membrane</location>
        <topology evidence="3">Single-pass type II membrane protein</topology>
    </subcellularLocation>
    <subcellularLocation>
        <location evidence="2">Golgi apparatus membrane</location>
        <topology evidence="2">Single-pass type II membrane protein</topology>
    </subcellularLocation>
</comment>
<proteinExistence type="inferred from homology"/>
<feature type="transmembrane region" description="Helical" evidence="20">
    <location>
        <begin position="12"/>
        <end position="31"/>
    </location>
</feature>
<evidence type="ECO:0000256" key="2">
    <source>
        <dbReference type="ARBA" id="ARBA00004323"/>
    </source>
</evidence>
<keyword evidence="16" id="KW-1015">Disulfide bond</keyword>
<evidence type="ECO:0000256" key="11">
    <source>
        <dbReference type="ARBA" id="ARBA00022824"/>
    </source>
</evidence>
<dbReference type="GO" id="GO:0015012">
    <property type="term" value="P:heparan sulfate proteoglycan biosynthetic process"/>
    <property type="evidence" value="ECO:0007669"/>
    <property type="project" value="UniProtKB-ARBA"/>
</dbReference>
<accession>A0A0P4WEJ7</accession>
<sequence>MILPDAVCGHKYRNAVVSTVIVVVVMVALRLCAQMVGVGLASGGSDARVSLEAASHWEELVVGGGGQQQPTPSRHNCHYYNCFNVYRCGRNGNQRLSVYVYPLARYVDEEHVAIKPMSREFFEVLDTILNSEYHTPNPEEACLLVPPIDTLNENSLRRDKIGQALSMLPYWAEGENHLLFNMLPGTPPQFDTSLGVGRGKAMVAGGGFSSLTYRRGYDIAIPVYNPAHQNEPLGRKPGSERQWLVVSSQVNIHRDYREDLEAQVTQVMAEGSHSDLLVLEKCGPDVNLTQRCRGDQMYPYPGILREAKFCLVVRGGRLGQSVLYDAMRAGCVPVIVADGYQMPFSEVIDWREASIQVYEEDLPEVMNILRRDVSMERLGEMQRQVLWLYEQYFATMKDITLTTLKILNDRVFPAHARPLSLWNTRPRPSAVANPLFLPLTAPASEGFTAVILTYDRLDSLFQVIQMMAQVPSLSKVLVVWNNQRKPPPQASLWPKINVPLKVVQTRENKLSNRFYPYEEIETECILAIDDDINMMTADELEFGYQVWREFSDRIVGFPSRNVLWSNDTHSWKYDSEWTNEVSMVLTGLAFYHKYWSYVYTTQLPGDIKSWVDTNMNCEDIAMNFLVSNLTGKAPIKVTPRKKFKCGECTSGDLSANEAHMVERSQCVRHFTRVFGTMPLKTVEFRADPVLFMDNFPKKLKLYDDMGSL</sequence>
<feature type="domain" description="Exostosin GT47" evidence="21">
    <location>
        <begin position="93"/>
        <end position="370"/>
    </location>
</feature>
<comment type="similarity">
    <text evidence="5">Belongs to the glycosyltransferase 47 family.</text>
</comment>
<evidence type="ECO:0000256" key="16">
    <source>
        <dbReference type="ARBA" id="ARBA00023157"/>
    </source>
</evidence>
<dbReference type="GO" id="GO:0046872">
    <property type="term" value="F:metal ion binding"/>
    <property type="evidence" value="ECO:0007669"/>
    <property type="project" value="UniProtKB-KW"/>
</dbReference>
<reference evidence="23" key="1">
    <citation type="submission" date="2015-09" db="EMBL/GenBank/DDBJ databases">
        <title>Scylla olivacea transcriptome.</title>
        <authorList>
            <person name="Ikhwanuddin M."/>
        </authorList>
    </citation>
    <scope>NUCLEOTIDE SEQUENCE</scope>
</reference>
<dbReference type="Pfam" id="PF09258">
    <property type="entry name" value="Glyco_transf_64"/>
    <property type="match status" value="1"/>
</dbReference>
<evidence type="ECO:0000256" key="3">
    <source>
        <dbReference type="ARBA" id="ARBA00004648"/>
    </source>
</evidence>
<dbReference type="InterPro" id="IPR040911">
    <property type="entry name" value="Exostosin_GT47"/>
</dbReference>
<dbReference type="FunFam" id="3.90.550.10:FF:000035">
    <property type="entry name" value="Putative Exostosin-2"/>
    <property type="match status" value="1"/>
</dbReference>
<comment type="pathway">
    <text evidence="4">Protein modification; protein glycosylation.</text>
</comment>
<evidence type="ECO:0000256" key="12">
    <source>
        <dbReference type="ARBA" id="ARBA00022968"/>
    </source>
</evidence>
<protein>
    <recommendedName>
        <fullName evidence="19">Exostosin-2</fullName>
        <ecNumber evidence="6">2.4.1.224</ecNumber>
    </recommendedName>
</protein>
<dbReference type="EMBL" id="GDRN01076763">
    <property type="protein sequence ID" value="JAI62862.1"/>
    <property type="molecule type" value="Transcribed_RNA"/>
</dbReference>
<evidence type="ECO:0000259" key="21">
    <source>
        <dbReference type="Pfam" id="PF03016"/>
    </source>
</evidence>
<dbReference type="InterPro" id="IPR015338">
    <property type="entry name" value="GT64_dom"/>
</dbReference>
<keyword evidence="9 20" id="KW-0812">Transmembrane</keyword>
<keyword evidence="14" id="KW-0333">Golgi apparatus</keyword>
<evidence type="ECO:0000256" key="20">
    <source>
        <dbReference type="SAM" id="Phobius"/>
    </source>
</evidence>
<dbReference type="GO" id="GO:0005789">
    <property type="term" value="C:endoplasmic reticulum membrane"/>
    <property type="evidence" value="ECO:0007669"/>
    <property type="project" value="UniProtKB-SubCell"/>
</dbReference>
<name>A0A0P4WEJ7_SCYOL</name>
<evidence type="ECO:0000259" key="22">
    <source>
        <dbReference type="Pfam" id="PF09258"/>
    </source>
</evidence>
<dbReference type="InterPro" id="IPR004263">
    <property type="entry name" value="Exostosin"/>
</dbReference>
<evidence type="ECO:0000256" key="6">
    <source>
        <dbReference type="ARBA" id="ARBA00012194"/>
    </source>
</evidence>
<comment type="cofactor">
    <cofactor evidence="1">
        <name>Mn(2+)</name>
        <dbReference type="ChEBI" id="CHEBI:29035"/>
    </cofactor>
</comment>
<evidence type="ECO:0000256" key="14">
    <source>
        <dbReference type="ARBA" id="ARBA00023034"/>
    </source>
</evidence>
<keyword evidence="11" id="KW-0256">Endoplasmic reticulum</keyword>
<evidence type="ECO:0000256" key="5">
    <source>
        <dbReference type="ARBA" id="ARBA00010271"/>
    </source>
</evidence>
<keyword evidence="13 20" id="KW-1133">Transmembrane helix</keyword>
<dbReference type="Gene3D" id="3.90.550.10">
    <property type="entry name" value="Spore Coat Polysaccharide Biosynthesis Protein SpsA, Chain A"/>
    <property type="match status" value="1"/>
</dbReference>
<keyword evidence="18" id="KW-0464">Manganese</keyword>
<evidence type="ECO:0000256" key="1">
    <source>
        <dbReference type="ARBA" id="ARBA00001936"/>
    </source>
</evidence>
<dbReference type="AlphaFoldDB" id="A0A0P4WEJ7"/>
<dbReference type="Pfam" id="PF03016">
    <property type="entry name" value="Exostosin_GT47"/>
    <property type="match status" value="1"/>
</dbReference>
<dbReference type="PANTHER" id="PTHR48261:SF5">
    <property type="entry name" value="EXOSTOSIN GLYCOSYLTRANSFERASE 2"/>
    <property type="match status" value="1"/>
</dbReference>
<evidence type="ECO:0000256" key="7">
    <source>
        <dbReference type="ARBA" id="ARBA00022676"/>
    </source>
</evidence>
<evidence type="ECO:0000256" key="19">
    <source>
        <dbReference type="ARBA" id="ARBA00069568"/>
    </source>
</evidence>
<dbReference type="EC" id="2.4.1.224" evidence="6"/>
<dbReference type="GO" id="GO:0050508">
    <property type="term" value="F:glucuronosyl-N-acetylglucosaminyl-proteoglycan 4-alpha-N-acetylglucosaminyltransferase activity"/>
    <property type="evidence" value="ECO:0007669"/>
    <property type="project" value="UniProtKB-EC"/>
</dbReference>
<evidence type="ECO:0000313" key="23">
    <source>
        <dbReference type="EMBL" id="JAI62862.1"/>
    </source>
</evidence>
<keyword evidence="7" id="KW-0328">Glycosyltransferase</keyword>
<feature type="domain" description="Glycosyl transferase 64" evidence="22">
    <location>
        <begin position="447"/>
        <end position="691"/>
    </location>
</feature>
<evidence type="ECO:0000256" key="10">
    <source>
        <dbReference type="ARBA" id="ARBA00022723"/>
    </source>
</evidence>
<dbReference type="PANTHER" id="PTHR48261">
    <property type="entry name" value="ACETYLGLUCOSAMINYLTRANSFERASE"/>
    <property type="match status" value="1"/>
</dbReference>
<evidence type="ECO:0000256" key="4">
    <source>
        <dbReference type="ARBA" id="ARBA00004922"/>
    </source>
</evidence>
<keyword evidence="15 20" id="KW-0472">Membrane</keyword>
<evidence type="ECO:0000256" key="18">
    <source>
        <dbReference type="ARBA" id="ARBA00023211"/>
    </source>
</evidence>
<dbReference type="GO" id="GO:0000139">
    <property type="term" value="C:Golgi membrane"/>
    <property type="evidence" value="ECO:0007669"/>
    <property type="project" value="UniProtKB-SubCell"/>
</dbReference>
<evidence type="ECO:0000256" key="9">
    <source>
        <dbReference type="ARBA" id="ARBA00022692"/>
    </source>
</evidence>
<keyword evidence="17" id="KW-0325">Glycoprotein</keyword>
<keyword evidence="12" id="KW-0735">Signal-anchor</keyword>
<dbReference type="InterPro" id="IPR029044">
    <property type="entry name" value="Nucleotide-diphossugar_trans"/>
</dbReference>
<keyword evidence="10" id="KW-0479">Metal-binding</keyword>